<evidence type="ECO:0000313" key="15">
    <source>
        <dbReference type="EMBL" id="TET92414.1"/>
    </source>
</evidence>
<dbReference type="GO" id="GO:0008766">
    <property type="term" value="F:UDP-N-acetylmuramoylalanyl-D-glutamyl-2,6-diaminopimelate-D-alanyl-D-alanine ligase activity"/>
    <property type="evidence" value="ECO:0007669"/>
    <property type="project" value="RHEA"/>
</dbReference>
<evidence type="ECO:0000259" key="12">
    <source>
        <dbReference type="Pfam" id="PF01225"/>
    </source>
</evidence>
<dbReference type="SUPFAM" id="SSF53244">
    <property type="entry name" value="MurD-like peptide ligases, peptide-binding domain"/>
    <property type="match status" value="1"/>
</dbReference>
<dbReference type="EC" id="6.3.2.10" evidence="10 11"/>
<dbReference type="InterPro" id="IPR035911">
    <property type="entry name" value="MurE/MurF_N"/>
</dbReference>
<dbReference type="GO" id="GO:0009252">
    <property type="term" value="P:peptidoglycan biosynthetic process"/>
    <property type="evidence" value="ECO:0007669"/>
    <property type="project" value="UniProtKB-UniRule"/>
</dbReference>
<evidence type="ECO:0000256" key="11">
    <source>
        <dbReference type="RuleBase" id="RU004136"/>
    </source>
</evidence>
<proteinExistence type="inferred from homology"/>
<keyword evidence="7 10" id="KW-0573">Peptidoglycan synthesis</keyword>
<evidence type="ECO:0000256" key="9">
    <source>
        <dbReference type="ARBA" id="ARBA00023316"/>
    </source>
</evidence>
<keyword evidence="8 10" id="KW-0131">Cell cycle</keyword>
<dbReference type="Gene3D" id="3.40.1190.10">
    <property type="entry name" value="Mur-like, catalytic domain"/>
    <property type="match status" value="1"/>
</dbReference>
<dbReference type="GO" id="GO:0005524">
    <property type="term" value="F:ATP binding"/>
    <property type="evidence" value="ECO:0007669"/>
    <property type="project" value="UniProtKB-UniRule"/>
</dbReference>
<dbReference type="InterPro" id="IPR051046">
    <property type="entry name" value="MurCDEF_CellWall_CoF430Synth"/>
</dbReference>
<evidence type="ECO:0000256" key="5">
    <source>
        <dbReference type="ARBA" id="ARBA00022840"/>
    </source>
</evidence>
<keyword evidence="6 10" id="KW-0133">Cell shape</keyword>
<keyword evidence="3 10" id="KW-0132">Cell division</keyword>
<dbReference type="InterPro" id="IPR004101">
    <property type="entry name" value="Mur_ligase_C"/>
</dbReference>
<dbReference type="GO" id="GO:0071555">
    <property type="term" value="P:cell wall organization"/>
    <property type="evidence" value="ECO:0007669"/>
    <property type="project" value="UniProtKB-KW"/>
</dbReference>
<evidence type="ECO:0000256" key="8">
    <source>
        <dbReference type="ARBA" id="ARBA00023306"/>
    </source>
</evidence>
<dbReference type="PANTHER" id="PTHR43024:SF1">
    <property type="entry name" value="UDP-N-ACETYLMURAMOYL-TRIPEPTIDE--D-ALANYL-D-ALANINE LIGASE"/>
    <property type="match status" value="1"/>
</dbReference>
<feature type="domain" description="Mur ligase central" evidence="14">
    <location>
        <begin position="114"/>
        <end position="302"/>
    </location>
</feature>
<feature type="domain" description="Mur ligase N-terminal catalytic" evidence="12">
    <location>
        <begin position="31"/>
        <end position="102"/>
    </location>
</feature>
<evidence type="ECO:0000256" key="4">
    <source>
        <dbReference type="ARBA" id="ARBA00022741"/>
    </source>
</evidence>
<dbReference type="SUPFAM" id="SSF53623">
    <property type="entry name" value="MurD-like peptide ligases, catalytic domain"/>
    <property type="match status" value="1"/>
</dbReference>
<dbReference type="InterPro" id="IPR036615">
    <property type="entry name" value="Mur_ligase_C_dom_sf"/>
</dbReference>
<keyword evidence="1 10" id="KW-0963">Cytoplasm</keyword>
<dbReference type="PANTHER" id="PTHR43024">
    <property type="entry name" value="UDP-N-ACETYLMURAMOYL-TRIPEPTIDE--D-ALANYL-D-ALANINE LIGASE"/>
    <property type="match status" value="1"/>
</dbReference>
<comment type="subcellular location">
    <subcellularLocation>
        <location evidence="10 11">Cytoplasm</location>
    </subcellularLocation>
</comment>
<keyword evidence="4 10" id="KW-0547">Nucleotide-binding</keyword>
<dbReference type="NCBIfam" id="TIGR01143">
    <property type="entry name" value="murF"/>
    <property type="match status" value="1"/>
</dbReference>
<dbReference type="InterPro" id="IPR036565">
    <property type="entry name" value="Mur-like_cat_sf"/>
</dbReference>
<organism evidence="15 16">
    <name type="scientific">Aerophobetes bacterium</name>
    <dbReference type="NCBI Taxonomy" id="2030807"/>
    <lineage>
        <taxon>Bacteria</taxon>
        <taxon>Candidatus Aerophobota</taxon>
    </lineage>
</organism>
<dbReference type="InterPro" id="IPR005863">
    <property type="entry name" value="UDP-N-AcMur_synth"/>
</dbReference>
<dbReference type="UniPathway" id="UPA00219"/>
<comment type="function">
    <text evidence="10 11">Involved in cell wall formation. Catalyzes the final step in the synthesis of UDP-N-acetylmuramoyl-pentapeptide, the precursor of murein.</text>
</comment>
<accession>A0A523YLH6</accession>
<dbReference type="InterPro" id="IPR000713">
    <property type="entry name" value="Mur_ligase_N"/>
</dbReference>
<comment type="caution">
    <text evidence="15">The sequence shown here is derived from an EMBL/GenBank/DDBJ whole genome shotgun (WGS) entry which is preliminary data.</text>
</comment>
<dbReference type="AlphaFoldDB" id="A0A523YLH6"/>
<evidence type="ECO:0000313" key="16">
    <source>
        <dbReference type="Proteomes" id="UP000316925"/>
    </source>
</evidence>
<sequence>MEDNFSIREIVKATQGRLIGKIPDISSISPHQICTDTRNLQKGDLFVALVGKKFDGHQFVEESREKGACGAIVSEPIYPPGGDFFLVEVKDTLQALQQLARYHQRRLSLPLIAVTGSNGKTTVKEMIWQILSQQYPVLKSEGNFNNQIGVPLSLLKLSSSHRLGVFEMGMNSRGEIQRLAEIVEPHIGVISNIHHSHVGFLGSLEEIKEAKAELIPLLNRDPTNWLVLNSDSEWTPELASRARCKVITFGIGQGSDVGADGIQNQQEAMEFTLISRKGKIPIHLIIPGEYNVSNALAACAVALILGVPLSTMARALSNFQLPSMHSQIYLLGKYKVIDDSYNANPESMEQTLKLLKEIRGSRKIVVLGDMLELGGAAEFFHYKIGSLMGELNIQALFTLGKYSHKTVAGAKKAGIEEAFFFRDKKSLIEKLLTFLRENDCLLVKGSREMRMEEIIDRLRMKLCPST</sequence>
<dbReference type="GO" id="GO:0005737">
    <property type="term" value="C:cytoplasm"/>
    <property type="evidence" value="ECO:0007669"/>
    <property type="project" value="UniProtKB-SubCell"/>
</dbReference>
<evidence type="ECO:0000256" key="3">
    <source>
        <dbReference type="ARBA" id="ARBA00022618"/>
    </source>
</evidence>
<keyword evidence="2 10" id="KW-0436">Ligase</keyword>
<comment type="similarity">
    <text evidence="10">Belongs to the MurCDEF family. MurF subfamily.</text>
</comment>
<evidence type="ECO:0000256" key="1">
    <source>
        <dbReference type="ARBA" id="ARBA00022490"/>
    </source>
</evidence>
<dbReference type="HAMAP" id="MF_02019">
    <property type="entry name" value="MurF"/>
    <property type="match status" value="1"/>
</dbReference>
<evidence type="ECO:0000259" key="13">
    <source>
        <dbReference type="Pfam" id="PF02875"/>
    </source>
</evidence>
<dbReference type="GO" id="GO:0047480">
    <property type="term" value="F:UDP-N-acetylmuramoyl-tripeptide-D-alanyl-D-alanine ligase activity"/>
    <property type="evidence" value="ECO:0007669"/>
    <property type="project" value="UniProtKB-UniRule"/>
</dbReference>
<evidence type="ECO:0000259" key="14">
    <source>
        <dbReference type="Pfam" id="PF08245"/>
    </source>
</evidence>
<comment type="pathway">
    <text evidence="10 11">Cell wall biogenesis; peptidoglycan biosynthesis.</text>
</comment>
<keyword evidence="5 10" id="KW-0067">ATP-binding</keyword>
<evidence type="ECO:0000256" key="10">
    <source>
        <dbReference type="HAMAP-Rule" id="MF_02019"/>
    </source>
</evidence>
<protein>
    <recommendedName>
        <fullName evidence="10 11">UDP-N-acetylmuramoyl-tripeptide--D-alanyl-D-alanine ligase</fullName>
        <ecNumber evidence="10 11">6.3.2.10</ecNumber>
    </recommendedName>
    <alternativeName>
        <fullName evidence="10">D-alanyl-D-alanine-adding enzyme</fullName>
    </alternativeName>
</protein>
<feature type="binding site" evidence="10">
    <location>
        <begin position="116"/>
        <end position="122"/>
    </location>
    <ligand>
        <name>ATP</name>
        <dbReference type="ChEBI" id="CHEBI:30616"/>
    </ligand>
</feature>
<evidence type="ECO:0000256" key="6">
    <source>
        <dbReference type="ARBA" id="ARBA00022960"/>
    </source>
</evidence>
<name>A0A523YLH6_UNCAE</name>
<evidence type="ECO:0000256" key="7">
    <source>
        <dbReference type="ARBA" id="ARBA00022984"/>
    </source>
</evidence>
<dbReference type="Pfam" id="PF02875">
    <property type="entry name" value="Mur_ligase_C"/>
    <property type="match status" value="1"/>
</dbReference>
<dbReference type="Gene3D" id="3.40.1390.10">
    <property type="entry name" value="MurE/MurF, N-terminal domain"/>
    <property type="match status" value="1"/>
</dbReference>
<reference evidence="15 16" key="1">
    <citation type="submission" date="2019-03" db="EMBL/GenBank/DDBJ databases">
        <title>Metabolic potential of uncultured bacteria and archaea associated with petroleum seepage in deep-sea sediments.</title>
        <authorList>
            <person name="Dong X."/>
            <person name="Hubert C."/>
        </authorList>
    </citation>
    <scope>NUCLEOTIDE SEQUENCE [LARGE SCALE GENOMIC DNA]</scope>
    <source>
        <strain evidence="15">E29_bin28</strain>
    </source>
</reference>
<dbReference type="EMBL" id="SOIJ01000214">
    <property type="protein sequence ID" value="TET92414.1"/>
    <property type="molecule type" value="Genomic_DNA"/>
</dbReference>
<dbReference type="SUPFAM" id="SSF63418">
    <property type="entry name" value="MurE/MurF N-terminal domain"/>
    <property type="match status" value="1"/>
</dbReference>
<dbReference type="GO" id="GO:0051301">
    <property type="term" value="P:cell division"/>
    <property type="evidence" value="ECO:0007669"/>
    <property type="project" value="UniProtKB-KW"/>
</dbReference>
<feature type="domain" description="Mur ligase C-terminal" evidence="13">
    <location>
        <begin position="334"/>
        <end position="447"/>
    </location>
</feature>
<dbReference type="GO" id="GO:0008360">
    <property type="term" value="P:regulation of cell shape"/>
    <property type="evidence" value="ECO:0007669"/>
    <property type="project" value="UniProtKB-KW"/>
</dbReference>
<dbReference type="Gene3D" id="3.90.190.20">
    <property type="entry name" value="Mur ligase, C-terminal domain"/>
    <property type="match status" value="1"/>
</dbReference>
<gene>
    <name evidence="10" type="primary">murF</name>
    <name evidence="15" type="ORF">E3J33_03835</name>
</gene>
<dbReference type="InterPro" id="IPR013221">
    <property type="entry name" value="Mur_ligase_cen"/>
</dbReference>
<dbReference type="Pfam" id="PF01225">
    <property type="entry name" value="Mur_ligase"/>
    <property type="match status" value="1"/>
</dbReference>
<keyword evidence="9 10" id="KW-0961">Cell wall biogenesis/degradation</keyword>
<evidence type="ECO:0000256" key="2">
    <source>
        <dbReference type="ARBA" id="ARBA00022598"/>
    </source>
</evidence>
<dbReference type="Pfam" id="PF08245">
    <property type="entry name" value="Mur_ligase_M"/>
    <property type="match status" value="1"/>
</dbReference>
<comment type="catalytic activity">
    <reaction evidence="10 11">
        <text>D-alanyl-D-alanine + UDP-N-acetyl-alpha-D-muramoyl-L-alanyl-gamma-D-glutamyl-meso-2,6-diaminopimelate + ATP = UDP-N-acetyl-alpha-D-muramoyl-L-alanyl-gamma-D-glutamyl-meso-2,6-diaminopimeloyl-D-alanyl-D-alanine + ADP + phosphate + H(+)</text>
        <dbReference type="Rhea" id="RHEA:28374"/>
        <dbReference type="ChEBI" id="CHEBI:15378"/>
        <dbReference type="ChEBI" id="CHEBI:30616"/>
        <dbReference type="ChEBI" id="CHEBI:43474"/>
        <dbReference type="ChEBI" id="CHEBI:57822"/>
        <dbReference type="ChEBI" id="CHEBI:61386"/>
        <dbReference type="ChEBI" id="CHEBI:83905"/>
        <dbReference type="ChEBI" id="CHEBI:456216"/>
        <dbReference type="EC" id="6.3.2.10"/>
    </reaction>
</comment>
<dbReference type="Proteomes" id="UP000316925">
    <property type="component" value="Unassembled WGS sequence"/>
</dbReference>